<proteinExistence type="predicted"/>
<organism evidence="2 3">
    <name type="scientific">Mytilus coruscus</name>
    <name type="common">Sea mussel</name>
    <dbReference type="NCBI Taxonomy" id="42192"/>
    <lineage>
        <taxon>Eukaryota</taxon>
        <taxon>Metazoa</taxon>
        <taxon>Spiralia</taxon>
        <taxon>Lophotrochozoa</taxon>
        <taxon>Mollusca</taxon>
        <taxon>Bivalvia</taxon>
        <taxon>Autobranchia</taxon>
        <taxon>Pteriomorphia</taxon>
        <taxon>Mytilida</taxon>
        <taxon>Mytiloidea</taxon>
        <taxon>Mytilidae</taxon>
        <taxon>Mytilinae</taxon>
        <taxon>Mytilus</taxon>
    </lineage>
</organism>
<protein>
    <submittedName>
        <fullName evidence="2">Uncharacterized protein</fullName>
    </submittedName>
</protein>
<dbReference type="Proteomes" id="UP000507470">
    <property type="component" value="Unassembled WGS sequence"/>
</dbReference>
<dbReference type="AlphaFoldDB" id="A0A6J8AAB9"/>
<evidence type="ECO:0000313" key="2">
    <source>
        <dbReference type="EMBL" id="CAC5364394.1"/>
    </source>
</evidence>
<name>A0A6J8AAB9_MYTCO</name>
<feature type="region of interest" description="Disordered" evidence="1">
    <location>
        <begin position="347"/>
        <end position="378"/>
    </location>
</feature>
<reference evidence="2 3" key="1">
    <citation type="submission" date="2020-06" db="EMBL/GenBank/DDBJ databases">
        <authorList>
            <person name="Li R."/>
            <person name="Bekaert M."/>
        </authorList>
    </citation>
    <scope>NUCLEOTIDE SEQUENCE [LARGE SCALE GENOMIC DNA]</scope>
    <source>
        <strain evidence="3">wild</strain>
    </source>
</reference>
<evidence type="ECO:0000313" key="3">
    <source>
        <dbReference type="Proteomes" id="UP000507470"/>
    </source>
</evidence>
<sequence>MNYCNFAKVIIARSTKDKTAIDCYNQSKQQIPEPDKILKPQYNNHLSIQQRYENYSIFMGKYPKKLISSYNYFRLKLPKLQDYIYQNKYYVNKNKTGEKEKFVSQFSLVNRMQMKEIEKHQHTLEECPICTTKYNVFSSLHTCSKVENKAENLKSTCTNLVDTIQEEFSATPSINKVTKAVVQVINPVFASKFDVNFETAIAESFHLSPTETPESRKTQWNKHSTCPCNPLTKNFETTSNRKPGDVIDNAIIRYNCQSQADDRLDSLQKQECEISRLAKLLPEKNKFYTEVPYPNVSTDIQATTTNSVEQSDDEQEPAFIQTAEKLTAIMKKTDDEQEPAFIPTVEENHSNHEETDTTVNRPIQATTTSNDEQSDDEQEAAFIPTMEENHSNHEETDDDPMTIPAKQIVSLSGDHCKDHQLSNHTAHTGDKKLAARKVMDKQLSTSKSTKRILIDLGQIDKMNMVHQYVLDSSKVMADVQKPKTEMDFCKDLLGDENREIIDVIKYQIRLEKYPGNRSFQSSLDIAMAKLQTAISKRT</sequence>
<accession>A0A6J8AAB9</accession>
<dbReference type="EMBL" id="CACVKT020000970">
    <property type="protein sequence ID" value="CAC5364394.1"/>
    <property type="molecule type" value="Genomic_DNA"/>
</dbReference>
<keyword evidence="3" id="KW-1185">Reference proteome</keyword>
<gene>
    <name evidence="2" type="ORF">MCOR_5464</name>
</gene>
<evidence type="ECO:0000256" key="1">
    <source>
        <dbReference type="SAM" id="MobiDB-lite"/>
    </source>
</evidence>
<feature type="compositionally biased region" description="Polar residues" evidence="1">
    <location>
        <begin position="357"/>
        <end position="371"/>
    </location>
</feature>